<feature type="region of interest" description="Disordered" evidence="1">
    <location>
        <begin position="31"/>
        <end position="56"/>
    </location>
</feature>
<dbReference type="Proteomes" id="UP000031829">
    <property type="component" value="Chromosome"/>
</dbReference>
<dbReference type="RefSeq" id="WP_013083852.1">
    <property type="nucleotide sequence ID" value="NZ_BCVB01000006.1"/>
</dbReference>
<evidence type="ECO:0000313" key="3">
    <source>
        <dbReference type="Proteomes" id="UP000031829"/>
    </source>
</evidence>
<dbReference type="EMBL" id="CP009920">
    <property type="protein sequence ID" value="AJI24196.1"/>
    <property type="molecule type" value="Genomic_DNA"/>
</dbReference>
<protein>
    <submittedName>
        <fullName evidence="2">Uncharacterized protein</fullName>
    </submittedName>
</protein>
<proteinExistence type="predicted"/>
<dbReference type="HOGENOM" id="CLU_3004551_0_0_9"/>
<dbReference type="KEGG" id="bmeg:BG04_13"/>
<organism evidence="2 3">
    <name type="scientific">Priestia megaterium (strain ATCC 14581 / DSM 32 / CCUG 1817 / JCM 2506 / NBRC 15308 / NCIMB 9376 / NCTC 10342 / NRRL B-14308 / VKM B-512 / Ford 19)</name>
    <name type="common">Bacillus megaterium</name>
    <dbReference type="NCBI Taxonomy" id="1348623"/>
    <lineage>
        <taxon>Bacteria</taxon>
        <taxon>Bacillati</taxon>
        <taxon>Bacillota</taxon>
        <taxon>Bacilli</taxon>
        <taxon>Bacillales</taxon>
        <taxon>Bacillaceae</taxon>
        <taxon>Priestia</taxon>
    </lineage>
</organism>
<reference evidence="2 3" key="1">
    <citation type="journal article" date="2015" name="Genome Announc.">
        <title>Complete genome sequences for 35 biothreat assay-relevant bacillus species.</title>
        <authorList>
            <person name="Johnson S.L."/>
            <person name="Daligault H.E."/>
            <person name="Davenport K.W."/>
            <person name="Jaissle J."/>
            <person name="Frey K.G."/>
            <person name="Ladner J.T."/>
            <person name="Broomall S.M."/>
            <person name="Bishop-Lilly K.A."/>
            <person name="Bruce D.C."/>
            <person name="Gibbons H.S."/>
            <person name="Coyne S.R."/>
            <person name="Lo C.C."/>
            <person name="Meincke L."/>
            <person name="Munk A.C."/>
            <person name="Koroleva G.I."/>
            <person name="Rosenzweig C.N."/>
            <person name="Palacios G.F."/>
            <person name="Redden C.L."/>
            <person name="Minogue T.D."/>
            <person name="Chain P.S."/>
        </authorList>
    </citation>
    <scope>NUCLEOTIDE SEQUENCE [LARGE SCALE GENOMIC DNA]</scope>
    <source>
        <strain evidence="3">ATCC 14581 / DSM 32 / JCM 2506 / NBRC 15308 / NCIMB 9376 / NCTC 10342 / NRRL B-14308 / VKM B-512</strain>
    </source>
</reference>
<accession>A0A0B6AKZ6</accession>
<evidence type="ECO:0000256" key="1">
    <source>
        <dbReference type="SAM" id="MobiDB-lite"/>
    </source>
</evidence>
<evidence type="ECO:0000313" key="2">
    <source>
        <dbReference type="EMBL" id="AJI24196.1"/>
    </source>
</evidence>
<gene>
    <name evidence="2" type="ORF">BG04_13</name>
</gene>
<dbReference type="InterPro" id="IPR036410">
    <property type="entry name" value="HSP_DnaJ_Cys-rich_dom_sf"/>
</dbReference>
<dbReference type="Gene3D" id="6.20.20.10">
    <property type="match status" value="1"/>
</dbReference>
<dbReference type="AlphaFoldDB" id="A0A0B6AKZ6"/>
<dbReference type="GeneID" id="93646194"/>
<sequence>MPIRYVCPQCQGAGKKFGLIKCKVCNGEGNIIMSSNEPDPTKNKKLKSSSKQDKAM</sequence>
<dbReference type="SUPFAM" id="SSF57938">
    <property type="entry name" value="DnaJ/Hsp40 cysteine-rich domain"/>
    <property type="match status" value="1"/>
</dbReference>
<name>A0A0B6AKZ6_PRIM2</name>